<evidence type="ECO:0000259" key="3">
    <source>
        <dbReference type="Pfam" id="PF02800"/>
    </source>
</evidence>
<evidence type="ECO:0000256" key="1">
    <source>
        <dbReference type="ARBA" id="ARBA00007406"/>
    </source>
</evidence>
<evidence type="ECO:0000313" key="5">
    <source>
        <dbReference type="EMBL" id="KAK8601082.1"/>
    </source>
</evidence>
<dbReference type="InterPro" id="IPR020617">
    <property type="entry name" value="Thiolase_C"/>
</dbReference>
<evidence type="ECO:0000256" key="2">
    <source>
        <dbReference type="ARBA" id="ARBA00023002"/>
    </source>
</evidence>
<dbReference type="Pfam" id="PF02803">
    <property type="entry name" value="Thiolase_C"/>
    <property type="match status" value="1"/>
</dbReference>
<dbReference type="PANTHER" id="PTHR10836">
    <property type="entry name" value="GLYCERALDEHYDE 3-PHOSPHATE DEHYDROGENASE"/>
    <property type="match status" value="1"/>
</dbReference>
<evidence type="ECO:0000259" key="4">
    <source>
        <dbReference type="Pfam" id="PF02803"/>
    </source>
</evidence>
<accession>A0ABR2GEW7</accession>
<dbReference type="Gene3D" id="3.40.47.10">
    <property type="match status" value="1"/>
</dbReference>
<keyword evidence="6" id="KW-1185">Reference proteome</keyword>
<reference evidence="5 6" key="1">
    <citation type="journal article" date="2024" name="G3 (Bethesda)">
        <title>Genome assembly of Hibiscus sabdariffa L. provides insights into metabolisms of medicinal natural products.</title>
        <authorList>
            <person name="Kim T."/>
        </authorList>
    </citation>
    <scope>NUCLEOTIDE SEQUENCE [LARGE SCALE GENOMIC DNA]</scope>
    <source>
        <strain evidence="5">TK-2024</strain>
        <tissue evidence="5">Old leaves</tissue>
    </source>
</reference>
<dbReference type="InterPro" id="IPR016039">
    <property type="entry name" value="Thiolase-like"/>
</dbReference>
<organism evidence="5 6">
    <name type="scientific">Hibiscus sabdariffa</name>
    <name type="common">roselle</name>
    <dbReference type="NCBI Taxonomy" id="183260"/>
    <lineage>
        <taxon>Eukaryota</taxon>
        <taxon>Viridiplantae</taxon>
        <taxon>Streptophyta</taxon>
        <taxon>Embryophyta</taxon>
        <taxon>Tracheophyta</taxon>
        <taxon>Spermatophyta</taxon>
        <taxon>Magnoliopsida</taxon>
        <taxon>eudicotyledons</taxon>
        <taxon>Gunneridae</taxon>
        <taxon>Pentapetalae</taxon>
        <taxon>rosids</taxon>
        <taxon>malvids</taxon>
        <taxon>Malvales</taxon>
        <taxon>Malvaceae</taxon>
        <taxon>Malvoideae</taxon>
        <taxon>Hibiscus</taxon>
    </lineage>
</organism>
<dbReference type="InterPro" id="IPR020831">
    <property type="entry name" value="GlycerAld/Erythrose_P_DH"/>
</dbReference>
<dbReference type="Gene3D" id="3.30.360.10">
    <property type="entry name" value="Dihydrodipicolinate Reductase, domain 2"/>
    <property type="match status" value="1"/>
</dbReference>
<dbReference type="PANTHER" id="PTHR10836:SF132">
    <property type="entry name" value="GLYCERALDEHYDE-3-PHOSPHATE DEHYDROGENASE"/>
    <property type="match status" value="1"/>
</dbReference>
<gene>
    <name evidence="5" type="ORF">V6N12_050926</name>
</gene>
<keyword evidence="2" id="KW-0560">Oxidoreductase</keyword>
<dbReference type="SUPFAM" id="SSF55347">
    <property type="entry name" value="Glyceraldehyde-3-phosphate dehydrogenase-like, C-terminal domain"/>
    <property type="match status" value="1"/>
</dbReference>
<sequence>MFFRVPISDVSVVDLTVRLEKSVSYNEIKAAIKEESEGKLKGILGYTEDDVVSSDFIGDSRQVEHIHTKAGIAMNGNFVKLVSWYDNEWGYSCCVVDLIGHMASTQAIAVKFAGLELDDIDLFEINETFASQFVYSCKKLGLDRGKVNVNGGAIALGHPFGATEWTARTKVYDRLHDIVDAKTRIIKLLSRLLICIW</sequence>
<dbReference type="SUPFAM" id="SSF53901">
    <property type="entry name" value="Thiolase-like"/>
    <property type="match status" value="1"/>
</dbReference>
<feature type="domain" description="Glyceraldehyde 3-phosphate dehydrogenase catalytic" evidence="3">
    <location>
        <begin position="3"/>
        <end position="85"/>
    </location>
</feature>
<dbReference type="EMBL" id="JBBPBM010000001">
    <property type="protein sequence ID" value="KAK8601082.1"/>
    <property type="molecule type" value="Genomic_DNA"/>
</dbReference>
<dbReference type="InterPro" id="IPR020829">
    <property type="entry name" value="GlycerAld_3-P_DH_cat"/>
</dbReference>
<name>A0ABR2GEW7_9ROSI</name>
<dbReference type="Proteomes" id="UP001472677">
    <property type="component" value="Unassembled WGS sequence"/>
</dbReference>
<feature type="domain" description="Thiolase C-terminal" evidence="4">
    <location>
        <begin position="108"/>
        <end position="164"/>
    </location>
</feature>
<proteinExistence type="inferred from homology"/>
<dbReference type="Pfam" id="PF02800">
    <property type="entry name" value="Gp_dh_C"/>
    <property type="match status" value="1"/>
</dbReference>
<evidence type="ECO:0008006" key="7">
    <source>
        <dbReference type="Google" id="ProtNLM"/>
    </source>
</evidence>
<comment type="similarity">
    <text evidence="1">Belongs to the glyceraldehyde-3-phosphate dehydrogenase family.</text>
</comment>
<protein>
    <recommendedName>
        <fullName evidence="7">Glyceraldehyde 3-phosphate dehydrogenase catalytic domain-containing protein</fullName>
    </recommendedName>
</protein>
<evidence type="ECO:0000313" key="6">
    <source>
        <dbReference type="Proteomes" id="UP001472677"/>
    </source>
</evidence>
<comment type="caution">
    <text evidence="5">The sequence shown here is derived from an EMBL/GenBank/DDBJ whole genome shotgun (WGS) entry which is preliminary data.</text>
</comment>